<evidence type="ECO:0000313" key="8">
    <source>
        <dbReference type="Proteomes" id="UP000596929"/>
    </source>
</evidence>
<comment type="caution">
    <text evidence="7">The sequence shown here is derived from an EMBL/GenBank/DDBJ whole genome shotgun (WGS) entry which is preliminary data.</text>
</comment>
<protein>
    <submittedName>
        <fullName evidence="7">Amino acid permease</fullName>
    </submittedName>
</protein>
<evidence type="ECO:0000256" key="4">
    <source>
        <dbReference type="ARBA" id="ARBA00022989"/>
    </source>
</evidence>
<keyword evidence="4 6" id="KW-1133">Transmembrane helix</keyword>
<feature type="transmembrane region" description="Helical" evidence="6">
    <location>
        <begin position="239"/>
        <end position="265"/>
    </location>
</feature>
<dbReference type="Gene3D" id="1.20.1740.10">
    <property type="entry name" value="Amino acid/polyamine transporter I"/>
    <property type="match status" value="1"/>
</dbReference>
<evidence type="ECO:0000256" key="3">
    <source>
        <dbReference type="ARBA" id="ARBA00022692"/>
    </source>
</evidence>
<feature type="transmembrane region" description="Helical" evidence="6">
    <location>
        <begin position="160"/>
        <end position="185"/>
    </location>
</feature>
<gene>
    <name evidence="7" type="ORF">H8S20_14025</name>
</gene>
<feature type="transmembrane region" description="Helical" evidence="6">
    <location>
        <begin position="285"/>
        <end position="308"/>
    </location>
</feature>
<keyword evidence="3 6" id="KW-0812">Transmembrane</keyword>
<dbReference type="PANTHER" id="PTHR42770">
    <property type="entry name" value="AMINO ACID TRANSPORTER-RELATED"/>
    <property type="match status" value="1"/>
</dbReference>
<dbReference type="InterPro" id="IPR002293">
    <property type="entry name" value="AA/rel_permease1"/>
</dbReference>
<dbReference type="EMBL" id="JACOOO010000031">
    <property type="protein sequence ID" value="MBC5629987.1"/>
    <property type="molecule type" value="Genomic_DNA"/>
</dbReference>
<feature type="transmembrane region" description="Helical" evidence="6">
    <location>
        <begin position="50"/>
        <end position="74"/>
    </location>
</feature>
<evidence type="ECO:0000256" key="1">
    <source>
        <dbReference type="ARBA" id="ARBA00004651"/>
    </source>
</evidence>
<keyword evidence="8" id="KW-1185">Reference proteome</keyword>
<reference evidence="7 8" key="1">
    <citation type="submission" date="2020-08" db="EMBL/GenBank/DDBJ databases">
        <title>Genome public.</title>
        <authorList>
            <person name="Liu C."/>
            <person name="Sun Q."/>
        </authorList>
    </citation>
    <scope>NUCLEOTIDE SEQUENCE [LARGE SCALE GENOMIC DNA]</scope>
    <source>
        <strain evidence="7 8">NSJ-6</strain>
    </source>
</reference>
<feature type="transmembrane region" description="Helical" evidence="6">
    <location>
        <begin position="362"/>
        <end position="389"/>
    </location>
</feature>
<dbReference type="RefSeq" id="WP_186860500.1">
    <property type="nucleotide sequence ID" value="NZ_JACOOO010000031.1"/>
</dbReference>
<feature type="transmembrane region" description="Helical" evidence="6">
    <location>
        <begin position="337"/>
        <end position="356"/>
    </location>
</feature>
<feature type="transmembrane region" description="Helical" evidence="6">
    <location>
        <begin position="197"/>
        <end position="218"/>
    </location>
</feature>
<sequence>MNNTTNEQPKEKLTLKRELGIVATTAIVVGNMIGSGIFMAPQGLAEASNPIATCIAWLITSVGSIFLALSFARLGRVMPQTGGPIVYTKAAFGEFASFLVTWTYWIGIWVGDAAIITAATSYLSYFFPVLAVNRLWAFLVSSLILWIFTIINIRGVKQSGIVGIITTVFKILPLIVFACIASMHFNVENFNTVSATSTTGLSTIPIAVSITLWSFLGLESATIPAGEIKDPEKNIKRSTIWGIGITSIIYIVISVLAIGAISQGALATSNAPLADIINVTTNSNWGGPFIAFGAIISILGAINGWVLLSGRCSFAAAEENLFPAIFGKIHNKYRTPYMSILIASIGTTIILITNYITTLTGAFNFIVLLSTLSVLPVYTFTAAAEMIILKKETGKVSFAKFIKTSIFALIAFAYSIYAIYGTGAEIVMYGFILILIGIPFYAYLKINRN</sequence>
<dbReference type="Proteomes" id="UP000596929">
    <property type="component" value="Unassembled WGS sequence"/>
</dbReference>
<comment type="subcellular location">
    <subcellularLocation>
        <location evidence="1">Cell membrane</location>
        <topology evidence="1">Multi-pass membrane protein</topology>
    </subcellularLocation>
</comment>
<feature type="transmembrane region" description="Helical" evidence="6">
    <location>
        <begin position="426"/>
        <end position="444"/>
    </location>
</feature>
<evidence type="ECO:0000256" key="5">
    <source>
        <dbReference type="ARBA" id="ARBA00023136"/>
    </source>
</evidence>
<accession>A0ABR7DEX4</accession>
<evidence type="ECO:0000313" key="7">
    <source>
        <dbReference type="EMBL" id="MBC5629987.1"/>
    </source>
</evidence>
<name>A0ABR7DEX4_9CLOT</name>
<organism evidence="7 8">
    <name type="scientific">Clostridium hominis</name>
    <dbReference type="NCBI Taxonomy" id="2763036"/>
    <lineage>
        <taxon>Bacteria</taxon>
        <taxon>Bacillati</taxon>
        <taxon>Bacillota</taxon>
        <taxon>Clostridia</taxon>
        <taxon>Eubacteriales</taxon>
        <taxon>Clostridiaceae</taxon>
        <taxon>Clostridium</taxon>
    </lineage>
</organism>
<dbReference type="InterPro" id="IPR050367">
    <property type="entry name" value="APC_superfamily"/>
</dbReference>
<dbReference type="PIRSF" id="PIRSF006060">
    <property type="entry name" value="AA_transporter"/>
    <property type="match status" value="1"/>
</dbReference>
<proteinExistence type="predicted"/>
<feature type="transmembrane region" description="Helical" evidence="6">
    <location>
        <begin position="95"/>
        <end position="123"/>
    </location>
</feature>
<feature type="transmembrane region" description="Helical" evidence="6">
    <location>
        <begin position="401"/>
        <end position="420"/>
    </location>
</feature>
<feature type="transmembrane region" description="Helical" evidence="6">
    <location>
        <begin position="135"/>
        <end position="153"/>
    </location>
</feature>
<keyword evidence="5 6" id="KW-0472">Membrane</keyword>
<evidence type="ECO:0000256" key="2">
    <source>
        <dbReference type="ARBA" id="ARBA00022475"/>
    </source>
</evidence>
<feature type="transmembrane region" description="Helical" evidence="6">
    <location>
        <begin position="21"/>
        <end position="44"/>
    </location>
</feature>
<evidence type="ECO:0000256" key="6">
    <source>
        <dbReference type="SAM" id="Phobius"/>
    </source>
</evidence>
<keyword evidence="2" id="KW-1003">Cell membrane</keyword>
<dbReference type="Pfam" id="PF13520">
    <property type="entry name" value="AA_permease_2"/>
    <property type="match status" value="1"/>
</dbReference>
<dbReference type="PANTHER" id="PTHR42770:SF18">
    <property type="entry name" value="ARGININE_AGMATINE ANTIPORTER"/>
    <property type="match status" value="1"/>
</dbReference>